<protein>
    <submittedName>
        <fullName evidence="6">AraC family transcriptional regulator</fullName>
    </submittedName>
</protein>
<dbReference type="SUPFAM" id="SSF46689">
    <property type="entry name" value="Homeodomain-like"/>
    <property type="match status" value="1"/>
</dbReference>
<proteinExistence type="predicted"/>
<dbReference type="PROSITE" id="PS01124">
    <property type="entry name" value="HTH_ARAC_FAMILY_2"/>
    <property type="match status" value="1"/>
</dbReference>
<dbReference type="GO" id="GO:0003700">
    <property type="term" value="F:DNA-binding transcription factor activity"/>
    <property type="evidence" value="ECO:0007669"/>
    <property type="project" value="InterPro"/>
</dbReference>
<dbReference type="InterPro" id="IPR018060">
    <property type="entry name" value="HTH_AraC"/>
</dbReference>
<evidence type="ECO:0000259" key="5">
    <source>
        <dbReference type="PROSITE" id="PS01124"/>
    </source>
</evidence>
<keyword evidence="2" id="KW-0238">DNA-binding</keyword>
<dbReference type="InterPro" id="IPR050204">
    <property type="entry name" value="AraC_XylS_family_regulators"/>
</dbReference>
<evidence type="ECO:0000256" key="2">
    <source>
        <dbReference type="ARBA" id="ARBA00023125"/>
    </source>
</evidence>
<dbReference type="AlphaFoldDB" id="A0A4Z0H7K2"/>
<feature type="region of interest" description="Disordered" evidence="4">
    <location>
        <begin position="302"/>
        <end position="334"/>
    </location>
</feature>
<dbReference type="Pfam" id="PF12833">
    <property type="entry name" value="HTH_18"/>
    <property type="match status" value="1"/>
</dbReference>
<reference evidence="6 7" key="1">
    <citation type="submission" date="2019-03" db="EMBL/GenBank/DDBJ databases">
        <authorList>
            <person name="Gonzalez-Pimentel J.L."/>
        </authorList>
    </citation>
    <scope>NUCLEOTIDE SEQUENCE [LARGE SCALE GENOMIC DNA]</scope>
    <source>
        <strain evidence="6 7">JCM 31289</strain>
    </source>
</reference>
<sequence>MIVRPPRVLVPVKGSWRWFGPGLLNVLVPSSAAHASPTVASVGSDDRQTHLREEHVYLADVRCGARSRGWSEVRPAPVFGLVLVRHGLLRVRTEGAEYLVDRASVYVEQLGREQQFAHPRGADVFTEVVLSEPRVAAMLGDDPEIPEGLVITTPRLALAHRLLLSRARAGADPFELAERTTLLAHGVFAQLAPVRASSGRPGSPVARRRLADDVRAFLATDPGAGLETLARAVGVSPPHLSRTFTEITGVTLTAYRHRLQLAAALDRLGQGERDLALLANDLGFSDQAHMTRVLRATAGLPPGRLRTLLTSPAGTPRTEPADRRDAGPGSPPGG</sequence>
<dbReference type="Proteomes" id="UP000297948">
    <property type="component" value="Unassembled WGS sequence"/>
</dbReference>
<evidence type="ECO:0000256" key="3">
    <source>
        <dbReference type="ARBA" id="ARBA00023163"/>
    </source>
</evidence>
<organism evidence="6 7">
    <name type="scientific">Streptomyces palmae</name>
    <dbReference type="NCBI Taxonomy" id="1701085"/>
    <lineage>
        <taxon>Bacteria</taxon>
        <taxon>Bacillati</taxon>
        <taxon>Actinomycetota</taxon>
        <taxon>Actinomycetes</taxon>
        <taxon>Kitasatosporales</taxon>
        <taxon>Streptomycetaceae</taxon>
        <taxon>Streptomyces</taxon>
    </lineage>
</organism>
<dbReference type="InterPro" id="IPR009057">
    <property type="entry name" value="Homeodomain-like_sf"/>
</dbReference>
<keyword evidence="3" id="KW-0804">Transcription</keyword>
<name>A0A4Z0H7K2_9ACTN</name>
<dbReference type="SMART" id="SM00342">
    <property type="entry name" value="HTH_ARAC"/>
    <property type="match status" value="1"/>
</dbReference>
<gene>
    <name evidence="6" type="ORF">E4099_12960</name>
</gene>
<accession>A0A4Z0H7K2</accession>
<dbReference type="GO" id="GO:0043565">
    <property type="term" value="F:sequence-specific DNA binding"/>
    <property type="evidence" value="ECO:0007669"/>
    <property type="project" value="InterPro"/>
</dbReference>
<dbReference type="EMBL" id="SRID01000095">
    <property type="protein sequence ID" value="TGB10214.1"/>
    <property type="molecule type" value="Genomic_DNA"/>
</dbReference>
<dbReference type="PANTHER" id="PTHR46796">
    <property type="entry name" value="HTH-TYPE TRANSCRIPTIONAL ACTIVATOR RHAS-RELATED"/>
    <property type="match status" value="1"/>
</dbReference>
<evidence type="ECO:0000313" key="7">
    <source>
        <dbReference type="Proteomes" id="UP000297948"/>
    </source>
</evidence>
<feature type="domain" description="HTH araC/xylS-type" evidence="5">
    <location>
        <begin position="208"/>
        <end position="308"/>
    </location>
</feature>
<dbReference type="Gene3D" id="1.10.10.60">
    <property type="entry name" value="Homeodomain-like"/>
    <property type="match status" value="1"/>
</dbReference>
<evidence type="ECO:0000256" key="1">
    <source>
        <dbReference type="ARBA" id="ARBA00023015"/>
    </source>
</evidence>
<comment type="caution">
    <text evidence="6">The sequence shown here is derived from an EMBL/GenBank/DDBJ whole genome shotgun (WGS) entry which is preliminary data.</text>
</comment>
<dbReference type="OrthoDB" id="4549023at2"/>
<keyword evidence="7" id="KW-1185">Reference proteome</keyword>
<keyword evidence="1" id="KW-0805">Transcription regulation</keyword>
<evidence type="ECO:0000256" key="4">
    <source>
        <dbReference type="SAM" id="MobiDB-lite"/>
    </source>
</evidence>
<evidence type="ECO:0000313" key="6">
    <source>
        <dbReference type="EMBL" id="TGB10214.1"/>
    </source>
</evidence>